<accession>A0A218YWP9</accession>
<feature type="region of interest" description="Disordered" evidence="8">
    <location>
        <begin position="549"/>
        <end position="568"/>
    </location>
</feature>
<feature type="compositionally biased region" description="Basic residues" evidence="8">
    <location>
        <begin position="726"/>
        <end position="735"/>
    </location>
</feature>
<dbReference type="GO" id="GO:0004843">
    <property type="term" value="F:cysteine-type deubiquitinase activity"/>
    <property type="evidence" value="ECO:0007669"/>
    <property type="project" value="UniProtKB-EC"/>
</dbReference>
<keyword evidence="6" id="KW-0378">Hydrolase</keyword>
<organism evidence="10 11">
    <name type="scientific">Diplocarpon coronariae</name>
    <dbReference type="NCBI Taxonomy" id="2795749"/>
    <lineage>
        <taxon>Eukaryota</taxon>
        <taxon>Fungi</taxon>
        <taxon>Dikarya</taxon>
        <taxon>Ascomycota</taxon>
        <taxon>Pezizomycotina</taxon>
        <taxon>Leotiomycetes</taxon>
        <taxon>Helotiales</taxon>
        <taxon>Drepanopezizaceae</taxon>
        <taxon>Diplocarpon</taxon>
    </lineage>
</organism>
<feature type="region of interest" description="Disordered" evidence="8">
    <location>
        <begin position="761"/>
        <end position="866"/>
    </location>
</feature>
<keyword evidence="5" id="KW-0833">Ubl conjugation pathway</keyword>
<dbReference type="Gene3D" id="3.90.70.10">
    <property type="entry name" value="Cysteine proteinases"/>
    <property type="match status" value="2"/>
</dbReference>
<comment type="catalytic activity">
    <reaction evidence="1">
        <text>Thiol-dependent hydrolysis of ester, thioester, amide, peptide and isopeptide bonds formed by the C-terminal Gly of ubiquitin (a 76-residue protein attached to proteins as an intracellular targeting signal).</text>
        <dbReference type="EC" id="3.4.19.12"/>
    </reaction>
</comment>
<keyword evidence="11" id="KW-1185">Reference proteome</keyword>
<dbReference type="GO" id="GO:0006508">
    <property type="term" value="P:proteolysis"/>
    <property type="evidence" value="ECO:0007669"/>
    <property type="project" value="UniProtKB-KW"/>
</dbReference>
<evidence type="ECO:0000256" key="3">
    <source>
        <dbReference type="ARBA" id="ARBA00012759"/>
    </source>
</evidence>
<comment type="similarity">
    <text evidence="2">Belongs to the peptidase C19 family.</text>
</comment>
<evidence type="ECO:0000256" key="2">
    <source>
        <dbReference type="ARBA" id="ARBA00009085"/>
    </source>
</evidence>
<dbReference type="GO" id="GO:0005829">
    <property type="term" value="C:cytosol"/>
    <property type="evidence" value="ECO:0007669"/>
    <property type="project" value="TreeGrafter"/>
</dbReference>
<feature type="compositionally biased region" description="Polar residues" evidence="8">
    <location>
        <begin position="664"/>
        <end position="675"/>
    </location>
</feature>
<feature type="compositionally biased region" description="Polar residues" evidence="8">
    <location>
        <begin position="790"/>
        <end position="799"/>
    </location>
</feature>
<evidence type="ECO:0000256" key="1">
    <source>
        <dbReference type="ARBA" id="ARBA00000707"/>
    </source>
</evidence>
<feature type="compositionally biased region" description="Basic and acidic residues" evidence="8">
    <location>
        <begin position="850"/>
        <end position="866"/>
    </location>
</feature>
<reference evidence="10 11" key="1">
    <citation type="submission" date="2017-04" db="EMBL/GenBank/DDBJ databases">
        <title>Draft genome sequence of Marssonina coronaria NL1: causal agent of apple blotch.</title>
        <authorList>
            <person name="Cheng Q."/>
        </authorList>
    </citation>
    <scope>NUCLEOTIDE SEQUENCE [LARGE SCALE GENOMIC DNA]</scope>
    <source>
        <strain evidence="10 11">NL1</strain>
    </source>
</reference>
<feature type="region of interest" description="Disordered" evidence="8">
    <location>
        <begin position="649"/>
        <end position="748"/>
    </location>
</feature>
<proteinExistence type="inferred from homology"/>
<dbReference type="EMBL" id="MZNU01000334">
    <property type="protein sequence ID" value="OWP00227.1"/>
    <property type="molecule type" value="Genomic_DNA"/>
</dbReference>
<evidence type="ECO:0000313" key="11">
    <source>
        <dbReference type="Proteomes" id="UP000242519"/>
    </source>
</evidence>
<dbReference type="PANTHER" id="PTHR24006:SF722">
    <property type="entry name" value="UBIQUITIN CARBOXYL-TERMINAL HYDROLASE 48"/>
    <property type="match status" value="1"/>
</dbReference>
<evidence type="ECO:0000259" key="9">
    <source>
        <dbReference type="PROSITE" id="PS50235"/>
    </source>
</evidence>
<dbReference type="OrthoDB" id="6287070at2759"/>
<dbReference type="InterPro" id="IPR038765">
    <property type="entry name" value="Papain-like_cys_pep_sf"/>
</dbReference>
<sequence length="866" mass="97242">MCLFPVTHAGAKTRHNPSYSSLSKAFSNLHGKSKSSIQASHIHATPANFRSRSFLQSGIFSGDGGLIALFRPDYTQKKLDKENAKEIKEKVSAVKKRLKEEDCKDMSDDSINFALRCLNSKGSVEKAVELLIIIRQSLDGKIEPYNPEVYLRGAVNREYVTCYIDALLFAMFGRLDTYESVLSTDFPDEHRRRLAIILRVYVNMLRRGLLIQTDITEQLQQALSDCGWVDASSLEQQDVSEFFTQLATILDFPLLEFQVDLYHIGKEGDTDDHKKVQEHFLNIAVPETLSPGRTNVRLEDCLENYLYSRIDVRRAVDLSDRDSCLKPTISHDEGEPSAQSGISVQVSDLGTSVPASPIHSTPSSPRGGLDRSSSLLLRRKIFQDSGVEIKNLPPDANSADHNVTARIKTDSDSGISMKDGSSPPKASKLTEVEVQMRAWQFFKLVIPWHGCPNDNATVEVHLRTKPIIGICLKRYGFKNNQPYRINTPVDIPLDIRLPHFLEDERDEVDGSQFAREYKLSLQSFVCHRGNTTSSGHYVSYIRGTSPIVDGDSRSNRKLSNANRPPGYSEERWIRCDDLAAPRIDTVDIEDSLQREMPYLLFYQIQPYDSVSPPETEPPSYNESAFQLNQSNLDINIQSSASLNKEQGYFDRPREEMTPSIRFSGESSRPGTSRHSLNLPEDQSGFRRGSLPFTENSTASTGSIQGTSAPVTPSEENTETAGQRISRVAHKYRANKSRPTSQSGEIRIENRISATFSRLNLMKSKEQLNKPEESRESTSTIDTVMTPEPQPRNSTTTSGPSDEHREQLTEYHLHTGLGRPGGKKDKKREKSKGPSDRSETGLNRLHKGKEKSKGKSKDLPIRECHLM</sequence>
<dbReference type="InterPro" id="IPR028889">
    <property type="entry name" value="USP"/>
</dbReference>
<name>A0A218YWP9_9HELO</name>
<dbReference type="SUPFAM" id="SSF54001">
    <property type="entry name" value="Cysteine proteinases"/>
    <property type="match status" value="1"/>
</dbReference>
<dbReference type="GO" id="GO:0005634">
    <property type="term" value="C:nucleus"/>
    <property type="evidence" value="ECO:0007669"/>
    <property type="project" value="UniProtKB-SubCell"/>
</dbReference>
<dbReference type="PANTHER" id="PTHR24006">
    <property type="entry name" value="UBIQUITIN CARBOXYL-TERMINAL HYDROLASE"/>
    <property type="match status" value="1"/>
</dbReference>
<dbReference type="InterPro" id="IPR050164">
    <property type="entry name" value="Peptidase_C19"/>
</dbReference>
<evidence type="ECO:0000256" key="4">
    <source>
        <dbReference type="ARBA" id="ARBA00022670"/>
    </source>
</evidence>
<feature type="compositionally biased region" description="Low complexity" evidence="8">
    <location>
        <begin position="362"/>
        <end position="371"/>
    </location>
</feature>
<evidence type="ECO:0000256" key="6">
    <source>
        <dbReference type="ARBA" id="ARBA00022801"/>
    </source>
</evidence>
<keyword evidence="7" id="KW-0788">Thiol protease</keyword>
<evidence type="ECO:0000313" key="10">
    <source>
        <dbReference type="EMBL" id="OWP00227.1"/>
    </source>
</evidence>
<dbReference type="InParanoid" id="A0A218YWP9"/>
<feature type="compositionally biased region" description="Basic and acidic residues" evidence="8">
    <location>
        <begin position="800"/>
        <end position="812"/>
    </location>
</feature>
<keyword evidence="4" id="KW-0645">Protease</keyword>
<dbReference type="InterPro" id="IPR001394">
    <property type="entry name" value="Peptidase_C19_UCH"/>
</dbReference>
<comment type="caution">
    <text evidence="10">The sequence shown here is derived from an EMBL/GenBank/DDBJ whole genome shotgun (WGS) entry which is preliminary data.</text>
</comment>
<dbReference type="AlphaFoldDB" id="A0A218YWP9"/>
<protein>
    <recommendedName>
        <fullName evidence="3">ubiquitinyl hydrolase 1</fullName>
        <ecNumber evidence="3">3.4.19.12</ecNumber>
    </recommendedName>
</protein>
<dbReference type="GO" id="GO:0016579">
    <property type="term" value="P:protein deubiquitination"/>
    <property type="evidence" value="ECO:0007669"/>
    <property type="project" value="InterPro"/>
</dbReference>
<feature type="domain" description="USP" evidence="9">
    <location>
        <begin position="152"/>
        <end position="605"/>
    </location>
</feature>
<feature type="compositionally biased region" description="Basic and acidic residues" evidence="8">
    <location>
        <begin position="762"/>
        <end position="775"/>
    </location>
</feature>
<evidence type="ECO:0000256" key="7">
    <source>
        <dbReference type="ARBA" id="ARBA00022807"/>
    </source>
</evidence>
<gene>
    <name evidence="10" type="ORF">B2J93_2444</name>
</gene>
<feature type="compositionally biased region" description="Polar residues" evidence="8">
    <location>
        <begin position="349"/>
        <end position="361"/>
    </location>
</feature>
<dbReference type="EC" id="3.4.19.12" evidence="3"/>
<dbReference type="PROSITE" id="PS50235">
    <property type="entry name" value="USP_3"/>
    <property type="match status" value="1"/>
</dbReference>
<feature type="compositionally biased region" description="Polar residues" evidence="8">
    <location>
        <begin position="692"/>
        <end position="722"/>
    </location>
</feature>
<dbReference type="Proteomes" id="UP000242519">
    <property type="component" value="Unassembled WGS sequence"/>
</dbReference>
<feature type="region of interest" description="Disordered" evidence="8">
    <location>
        <begin position="349"/>
        <end position="371"/>
    </location>
</feature>
<dbReference type="Pfam" id="PF00443">
    <property type="entry name" value="UCH"/>
    <property type="match status" value="1"/>
</dbReference>
<evidence type="ECO:0000256" key="8">
    <source>
        <dbReference type="SAM" id="MobiDB-lite"/>
    </source>
</evidence>
<dbReference type="STRING" id="503106.A0A218YWP9"/>
<evidence type="ECO:0000256" key="5">
    <source>
        <dbReference type="ARBA" id="ARBA00022786"/>
    </source>
</evidence>